<dbReference type="Proteomes" id="UP000559182">
    <property type="component" value="Unassembled WGS sequence"/>
</dbReference>
<keyword evidence="2" id="KW-1133">Transmembrane helix</keyword>
<proteinExistence type="predicted"/>
<dbReference type="EMBL" id="JACHVQ010000004">
    <property type="protein sequence ID" value="MBB2894115.1"/>
    <property type="molecule type" value="Genomic_DNA"/>
</dbReference>
<keyword evidence="2" id="KW-0812">Transmembrane</keyword>
<evidence type="ECO:0000313" key="4">
    <source>
        <dbReference type="Proteomes" id="UP000559182"/>
    </source>
</evidence>
<feature type="compositionally biased region" description="Polar residues" evidence="1">
    <location>
        <begin position="20"/>
        <end position="34"/>
    </location>
</feature>
<feature type="region of interest" description="Disordered" evidence="1">
    <location>
        <begin position="1"/>
        <end position="64"/>
    </location>
</feature>
<evidence type="ECO:0000256" key="1">
    <source>
        <dbReference type="SAM" id="MobiDB-lite"/>
    </source>
</evidence>
<comment type="caution">
    <text evidence="3">The sequence shown here is derived from an EMBL/GenBank/DDBJ whole genome shotgun (WGS) entry which is preliminary data.</text>
</comment>
<dbReference type="RefSeq" id="WP_246336774.1">
    <property type="nucleotide sequence ID" value="NZ_JACHVQ010000004.1"/>
</dbReference>
<sequence>MTEDDESTVELRRQKAEEAASTQRLDATPQTQRLPQAAPAPYQAPYQPQQQYAPSTYQAPAGQYGPPPPAYPMQQYAPQPMMPPPPAYNSVVMTGRPPASGVVVAIAWILAVLSFLYLLPWAIAATRNKSNQGAIFLLNFFLGWSFIGWIVSLVMACSAEPQTNVVVVNHAPQYYR</sequence>
<dbReference type="InterPro" id="IPR016410">
    <property type="entry name" value="Phage_imm"/>
</dbReference>
<gene>
    <name evidence="3" type="ORF">FHU39_004151</name>
</gene>
<feature type="compositionally biased region" description="Basic and acidic residues" evidence="1">
    <location>
        <begin position="9"/>
        <end position="18"/>
    </location>
</feature>
<accession>A0A839NG50</accession>
<feature type="transmembrane region" description="Helical" evidence="2">
    <location>
        <begin position="135"/>
        <end position="156"/>
    </location>
</feature>
<reference evidence="3 4" key="1">
    <citation type="submission" date="2020-08" db="EMBL/GenBank/DDBJ databases">
        <title>Sequencing the genomes of 1000 actinobacteria strains.</title>
        <authorList>
            <person name="Klenk H.-P."/>
        </authorList>
    </citation>
    <scope>NUCLEOTIDE SEQUENCE [LARGE SCALE GENOMIC DNA]</scope>
    <source>
        <strain evidence="3 4">DSM 105369</strain>
    </source>
</reference>
<dbReference type="AlphaFoldDB" id="A0A839NG50"/>
<evidence type="ECO:0000256" key="2">
    <source>
        <dbReference type="SAM" id="Phobius"/>
    </source>
</evidence>
<evidence type="ECO:0008006" key="5">
    <source>
        <dbReference type="Google" id="ProtNLM"/>
    </source>
</evidence>
<feature type="transmembrane region" description="Helical" evidence="2">
    <location>
        <begin position="102"/>
        <end position="123"/>
    </location>
</feature>
<evidence type="ECO:0000313" key="3">
    <source>
        <dbReference type="EMBL" id="MBB2894115.1"/>
    </source>
</evidence>
<dbReference type="Pfam" id="PF14373">
    <property type="entry name" value="Imm_superinfect"/>
    <property type="match status" value="1"/>
</dbReference>
<organism evidence="3 4">
    <name type="scientific">Flexivirga oryzae</name>
    <dbReference type="NCBI Taxonomy" id="1794944"/>
    <lineage>
        <taxon>Bacteria</taxon>
        <taxon>Bacillati</taxon>
        <taxon>Actinomycetota</taxon>
        <taxon>Actinomycetes</taxon>
        <taxon>Micrococcales</taxon>
        <taxon>Dermacoccaceae</taxon>
        <taxon>Flexivirga</taxon>
    </lineage>
</organism>
<name>A0A839NG50_9MICO</name>
<keyword evidence="2" id="KW-0472">Membrane</keyword>
<protein>
    <recommendedName>
        <fullName evidence="5">Superinfection immunity protein</fullName>
    </recommendedName>
</protein>
<feature type="compositionally biased region" description="Low complexity" evidence="1">
    <location>
        <begin position="35"/>
        <end position="64"/>
    </location>
</feature>
<keyword evidence="4" id="KW-1185">Reference proteome</keyword>